<protein>
    <submittedName>
        <fullName evidence="4">Hydrogenase expression protein HypD</fullName>
    </submittedName>
</protein>
<gene>
    <name evidence="4" type="ORF">EYM_02825</name>
</gene>
<sequence length="388" mass="42338">MRNARLRGTTSKDYETKVIEESVRAIEKLLPIALEKKGKDVIKVMHVCGTHEHTVTHNGLRSLVPPQLEIIAGPGCPVCITPASAVDEMIKLSLEGVRVYAYGDVYKLPGTKGSLATARARGGDVKVVYGFLDAMKDAREHGKEAVFFGVGFETTVPTVASPVYLGKVPENLKIFSVYRLTAPGLDKALEAHKDLGVPLDGIIAPGHVSSIIGANAWKYLPEKYGLPTVVAGFEAYDYMVALVWLLKQIVKGEARLENEYSRVVKPEGNVIAWKRVNEVFYVTDAYWRGIGVLPNSGLEFRDAYSKYDASKEYGLEVKPTERELPPGCKCAQINLGIAKPTDCPHFKKTCTPTNPIGPCMVSDEGTCAIWAKFGGGELIRTLAKELGL</sequence>
<keyword evidence="5" id="KW-1185">Reference proteome</keyword>
<dbReference type="Gene3D" id="6.10.20.100">
    <property type="match status" value="1"/>
</dbReference>
<evidence type="ECO:0000313" key="5">
    <source>
        <dbReference type="Proteomes" id="UP000060778"/>
    </source>
</evidence>
<dbReference type="PANTHER" id="PTHR30149">
    <property type="entry name" value="HYDROGENASE PROTEIN ASSEMBLY PROTEIN HYPD"/>
    <property type="match status" value="1"/>
</dbReference>
<dbReference type="NCBIfam" id="TIGR00075">
    <property type="entry name" value="hypD"/>
    <property type="match status" value="1"/>
</dbReference>
<organism evidence="4 5">
    <name type="scientific">Ignicoccus islandicus DSM 13165</name>
    <dbReference type="NCBI Taxonomy" id="940295"/>
    <lineage>
        <taxon>Archaea</taxon>
        <taxon>Thermoproteota</taxon>
        <taxon>Thermoprotei</taxon>
        <taxon>Desulfurococcales</taxon>
        <taxon>Desulfurococcaceae</taxon>
        <taxon>Ignicoccus</taxon>
    </lineage>
</organism>
<dbReference type="PANTHER" id="PTHR30149:SF0">
    <property type="entry name" value="HYDROGENASE MATURATION FACTOR HYPD"/>
    <property type="match status" value="1"/>
</dbReference>
<proteinExistence type="inferred from homology"/>
<name>A0A0U3F203_9CREN</name>
<dbReference type="STRING" id="940295.EYM_02825"/>
<dbReference type="GeneID" id="30679959"/>
<dbReference type="InterPro" id="IPR042244">
    <property type="entry name" value="HypD_2_sf"/>
</dbReference>
<dbReference type="Gene3D" id="3.40.50.11750">
    <property type="entry name" value="HypD, alpha/beta domain 1"/>
    <property type="match status" value="2"/>
</dbReference>
<dbReference type="GO" id="GO:0070025">
    <property type="term" value="F:carbon monoxide binding"/>
    <property type="evidence" value="ECO:0007669"/>
    <property type="project" value="TreeGrafter"/>
</dbReference>
<dbReference type="InterPro" id="IPR042243">
    <property type="entry name" value="HypD_1"/>
</dbReference>
<dbReference type="KEGG" id="iis:EYM_02825"/>
<dbReference type="GO" id="GO:0005506">
    <property type="term" value="F:iron ion binding"/>
    <property type="evidence" value="ECO:0007669"/>
    <property type="project" value="TreeGrafter"/>
</dbReference>
<keyword evidence="3" id="KW-0408">Iron</keyword>
<dbReference type="InterPro" id="IPR002780">
    <property type="entry name" value="Hyd_form_HypD"/>
</dbReference>
<comment type="similarity">
    <text evidence="1">Belongs to the HypD family.</text>
</comment>
<dbReference type="PIRSF" id="PIRSF005622">
    <property type="entry name" value="Hydrgn_mat_hypD"/>
    <property type="match status" value="1"/>
</dbReference>
<reference evidence="4 5" key="1">
    <citation type="submission" date="2013-11" db="EMBL/GenBank/DDBJ databases">
        <title>Comparative genomics of Ignicoccus.</title>
        <authorList>
            <person name="Podar M."/>
        </authorList>
    </citation>
    <scope>NUCLEOTIDE SEQUENCE [LARGE SCALE GENOMIC DNA]</scope>
    <source>
        <strain evidence="4 5">DSM 13165</strain>
    </source>
</reference>
<evidence type="ECO:0000256" key="3">
    <source>
        <dbReference type="ARBA" id="ARBA00023004"/>
    </source>
</evidence>
<dbReference type="GO" id="GO:0051539">
    <property type="term" value="F:4 iron, 4 sulfur cluster binding"/>
    <property type="evidence" value="ECO:0007669"/>
    <property type="project" value="TreeGrafter"/>
</dbReference>
<dbReference type="Pfam" id="PF01924">
    <property type="entry name" value="HypD"/>
    <property type="match status" value="1"/>
</dbReference>
<evidence type="ECO:0000313" key="4">
    <source>
        <dbReference type="EMBL" id="ALU11589.1"/>
    </source>
</evidence>
<dbReference type="EMBL" id="CP006867">
    <property type="protein sequence ID" value="ALU11589.1"/>
    <property type="molecule type" value="Genomic_DNA"/>
</dbReference>
<dbReference type="Proteomes" id="UP000060778">
    <property type="component" value="Chromosome"/>
</dbReference>
<dbReference type="RefSeq" id="WP_075049560.1">
    <property type="nucleotide sequence ID" value="NZ_CP006867.1"/>
</dbReference>
<dbReference type="AlphaFoldDB" id="A0A0U3F203"/>
<dbReference type="GO" id="GO:0051604">
    <property type="term" value="P:protein maturation"/>
    <property type="evidence" value="ECO:0007669"/>
    <property type="project" value="TreeGrafter"/>
</dbReference>
<dbReference type="PATRIC" id="fig|940295.4.peg.552"/>
<evidence type="ECO:0000256" key="1">
    <source>
        <dbReference type="ARBA" id="ARBA00007888"/>
    </source>
</evidence>
<keyword evidence="2" id="KW-0479">Metal-binding</keyword>
<evidence type="ECO:0000256" key="2">
    <source>
        <dbReference type="ARBA" id="ARBA00022723"/>
    </source>
</evidence>
<accession>A0A0U3F203</accession>
<dbReference type="OrthoDB" id="372075at2157"/>